<accession>A0A7C3ZWL3</accession>
<evidence type="ECO:0000313" key="1">
    <source>
        <dbReference type="EMBL" id="HGG02926.1"/>
    </source>
</evidence>
<comment type="caution">
    <text evidence="1">The sequence shown here is derived from an EMBL/GenBank/DDBJ whole genome shotgun (WGS) entry which is preliminary data.</text>
</comment>
<name>A0A7C3ZWL3_9CYAN</name>
<protein>
    <submittedName>
        <fullName evidence="1">Uncharacterized protein</fullName>
    </submittedName>
</protein>
<dbReference type="AlphaFoldDB" id="A0A7C3ZWL3"/>
<gene>
    <name evidence="1" type="ORF">ENR15_20355</name>
</gene>
<proteinExistence type="predicted"/>
<dbReference type="EMBL" id="DSPX01000202">
    <property type="protein sequence ID" value="HGG02926.1"/>
    <property type="molecule type" value="Genomic_DNA"/>
</dbReference>
<sequence length="200" mass="23022">MIVKQYHYEELLAEYSNGDNAIDLLKQYRPYLEMIPSMRRPSESIISIPLPTVRIRESISPSKPGGFSATSGEVIGLPCDLAILMCDPEWKIKTGAEIFVFIYRPQEDFSDMLMRWRHTQVWLSHGYEWLMPLQYQYMLGEAADSIYPLFIVFEQTPERIKKGLRGASLPFVVHAGAISVYEEDLDLEQSAELFNTGEDF</sequence>
<reference evidence="1" key="1">
    <citation type="journal article" date="2020" name="mSystems">
        <title>Genome- and Community-Level Interaction Insights into Carbon Utilization and Element Cycling Functions of Hydrothermarchaeota in Hydrothermal Sediment.</title>
        <authorList>
            <person name="Zhou Z."/>
            <person name="Liu Y."/>
            <person name="Xu W."/>
            <person name="Pan J."/>
            <person name="Luo Z.H."/>
            <person name="Li M."/>
        </authorList>
    </citation>
    <scope>NUCLEOTIDE SEQUENCE [LARGE SCALE GENOMIC DNA]</scope>
    <source>
        <strain evidence="1">SpSt-374</strain>
    </source>
</reference>
<organism evidence="1">
    <name type="scientific">Planktothricoides sp. SpSt-374</name>
    <dbReference type="NCBI Taxonomy" id="2282167"/>
    <lineage>
        <taxon>Bacteria</taxon>
        <taxon>Bacillati</taxon>
        <taxon>Cyanobacteriota</taxon>
        <taxon>Cyanophyceae</taxon>
        <taxon>Oscillatoriophycideae</taxon>
        <taxon>Oscillatoriales</taxon>
        <taxon>Oscillatoriaceae</taxon>
        <taxon>Planktothricoides</taxon>
    </lineage>
</organism>